<feature type="transmembrane region" description="Helical" evidence="1">
    <location>
        <begin position="81"/>
        <end position="102"/>
    </location>
</feature>
<evidence type="ECO:0000313" key="2">
    <source>
        <dbReference type="EMBL" id="RHN50479.1"/>
    </source>
</evidence>
<sequence length="103" mass="12756">MQIMEDPTTDYHRFFVEDTNMYNHVVLGTLLPQYLWVLLPRFFQTWLRNYVGAVLLYFISGFLWSFYIYHWKQNVYVPKGIFFIYLFFINFGYHLCFFLLLFC</sequence>
<dbReference type="AlphaFoldDB" id="A0A396HB10"/>
<dbReference type="EC" id="1.14.19.20" evidence="2"/>
<dbReference type="Gramene" id="rna34762">
    <property type="protein sequence ID" value="RHN50479.1"/>
    <property type="gene ID" value="gene34762"/>
</dbReference>
<accession>A0A396HB10</accession>
<dbReference type="EMBL" id="PSQE01000006">
    <property type="protein sequence ID" value="RHN50479.1"/>
    <property type="molecule type" value="Genomic_DNA"/>
</dbReference>
<keyword evidence="2" id="KW-0560">Oxidoreductase</keyword>
<keyword evidence="1" id="KW-0472">Membrane</keyword>
<keyword evidence="1" id="KW-1133">Transmembrane helix</keyword>
<feature type="transmembrane region" description="Helical" evidence="1">
    <location>
        <begin position="50"/>
        <end position="69"/>
    </location>
</feature>
<dbReference type="GO" id="GO:0050046">
    <property type="term" value="F:delta7-sterol 5(6)-desaturase activity"/>
    <property type="evidence" value="ECO:0007669"/>
    <property type="project" value="UniProtKB-EC"/>
</dbReference>
<gene>
    <name evidence="2" type="ORF">MtrunA17_Chr6g0457811</name>
</gene>
<name>A0A396HB10_MEDTR</name>
<evidence type="ECO:0000256" key="1">
    <source>
        <dbReference type="SAM" id="Phobius"/>
    </source>
</evidence>
<dbReference type="Proteomes" id="UP000265566">
    <property type="component" value="Chromosome 6"/>
</dbReference>
<organism evidence="2">
    <name type="scientific">Medicago truncatula</name>
    <name type="common">Barrel medic</name>
    <name type="synonym">Medicago tribuloides</name>
    <dbReference type="NCBI Taxonomy" id="3880"/>
    <lineage>
        <taxon>Eukaryota</taxon>
        <taxon>Viridiplantae</taxon>
        <taxon>Streptophyta</taxon>
        <taxon>Embryophyta</taxon>
        <taxon>Tracheophyta</taxon>
        <taxon>Spermatophyta</taxon>
        <taxon>Magnoliopsida</taxon>
        <taxon>eudicotyledons</taxon>
        <taxon>Gunneridae</taxon>
        <taxon>Pentapetalae</taxon>
        <taxon>rosids</taxon>
        <taxon>fabids</taxon>
        <taxon>Fabales</taxon>
        <taxon>Fabaceae</taxon>
        <taxon>Papilionoideae</taxon>
        <taxon>50 kb inversion clade</taxon>
        <taxon>NPAAA clade</taxon>
        <taxon>Hologalegina</taxon>
        <taxon>IRL clade</taxon>
        <taxon>Trifolieae</taxon>
        <taxon>Medicago</taxon>
    </lineage>
</organism>
<feature type="transmembrane region" description="Helical" evidence="1">
    <location>
        <begin position="20"/>
        <end position="38"/>
    </location>
</feature>
<reference evidence="2" key="1">
    <citation type="journal article" date="2018" name="Nat. Plants">
        <title>Whole-genome landscape of Medicago truncatula symbiotic genes.</title>
        <authorList>
            <person name="Pecrix Y."/>
            <person name="Gamas P."/>
            <person name="Carrere S."/>
        </authorList>
    </citation>
    <scope>NUCLEOTIDE SEQUENCE</scope>
    <source>
        <tissue evidence="2">Leaves</tissue>
    </source>
</reference>
<comment type="caution">
    <text evidence="2">The sequence shown here is derived from an EMBL/GenBank/DDBJ whole genome shotgun (WGS) entry which is preliminary data.</text>
</comment>
<proteinExistence type="predicted"/>
<keyword evidence="1" id="KW-0812">Transmembrane</keyword>
<protein>
    <submittedName>
        <fullName evidence="2">Putative delta(7)-sterol 5(6)-desaturase</fullName>
        <ecNumber evidence="2">1.14.19.20</ecNumber>
    </submittedName>
</protein>